<dbReference type="Proteomes" id="UP000609802">
    <property type="component" value="Unassembled WGS sequence"/>
</dbReference>
<organism evidence="2 3">
    <name type="scientific">Aliiroseovarius zhejiangensis</name>
    <dbReference type="NCBI Taxonomy" id="1632025"/>
    <lineage>
        <taxon>Bacteria</taxon>
        <taxon>Pseudomonadati</taxon>
        <taxon>Pseudomonadota</taxon>
        <taxon>Alphaproteobacteria</taxon>
        <taxon>Rhodobacterales</taxon>
        <taxon>Paracoccaceae</taxon>
        <taxon>Aliiroseovarius</taxon>
    </lineage>
</organism>
<comment type="caution">
    <text evidence="2">The sequence shown here is derived from an EMBL/GenBank/DDBJ whole genome shotgun (WGS) entry which is preliminary data.</text>
</comment>
<gene>
    <name evidence="2" type="ORF">GCM10016455_06310</name>
</gene>
<dbReference type="EMBL" id="BNCH01000001">
    <property type="protein sequence ID" value="GHE88894.1"/>
    <property type="molecule type" value="Genomic_DNA"/>
</dbReference>
<keyword evidence="1" id="KW-0732">Signal</keyword>
<proteinExistence type="predicted"/>
<protein>
    <recommendedName>
        <fullName evidence="4">Secreted protein</fullName>
    </recommendedName>
</protein>
<feature type="signal peptide" evidence="1">
    <location>
        <begin position="1"/>
        <end position="22"/>
    </location>
</feature>
<sequence>MALLKPTWAVMVVLSWGSAAIAGTCLPPAPPWMPTDADDVQAYADLLKRDAEAYFTDVERYFRCLDQQRREVFDQARDVSGSYARVLEFLDDVMN</sequence>
<dbReference type="RefSeq" id="WP_191285012.1">
    <property type="nucleotide sequence ID" value="NZ_BNCH01000001.1"/>
</dbReference>
<evidence type="ECO:0000256" key="1">
    <source>
        <dbReference type="SAM" id="SignalP"/>
    </source>
</evidence>
<accession>A0ABQ3IMN3</accession>
<keyword evidence="3" id="KW-1185">Reference proteome</keyword>
<evidence type="ECO:0000313" key="3">
    <source>
        <dbReference type="Proteomes" id="UP000609802"/>
    </source>
</evidence>
<evidence type="ECO:0008006" key="4">
    <source>
        <dbReference type="Google" id="ProtNLM"/>
    </source>
</evidence>
<reference evidence="3" key="1">
    <citation type="journal article" date="2019" name="Int. J. Syst. Evol. Microbiol.">
        <title>The Global Catalogue of Microorganisms (GCM) 10K type strain sequencing project: providing services to taxonomists for standard genome sequencing and annotation.</title>
        <authorList>
            <consortium name="The Broad Institute Genomics Platform"/>
            <consortium name="The Broad Institute Genome Sequencing Center for Infectious Disease"/>
            <person name="Wu L."/>
            <person name="Ma J."/>
        </authorList>
    </citation>
    <scope>NUCLEOTIDE SEQUENCE [LARGE SCALE GENOMIC DNA]</scope>
    <source>
        <strain evidence="3">KCTC 42443</strain>
    </source>
</reference>
<evidence type="ECO:0000313" key="2">
    <source>
        <dbReference type="EMBL" id="GHE88894.1"/>
    </source>
</evidence>
<feature type="chain" id="PRO_5045672043" description="Secreted protein" evidence="1">
    <location>
        <begin position="23"/>
        <end position="95"/>
    </location>
</feature>
<name>A0ABQ3IMN3_9RHOB</name>